<feature type="compositionally biased region" description="Basic residues" evidence="1">
    <location>
        <begin position="8"/>
        <end position="20"/>
    </location>
</feature>
<dbReference type="EMBL" id="JAGMUU010000021">
    <property type="protein sequence ID" value="KAH7129469.1"/>
    <property type="molecule type" value="Genomic_DNA"/>
</dbReference>
<dbReference type="AlphaFoldDB" id="A0A9P9ISI5"/>
<accession>A0A9P9ISI5</accession>
<feature type="region of interest" description="Disordered" evidence="1">
    <location>
        <begin position="1"/>
        <end position="82"/>
    </location>
</feature>
<evidence type="ECO:0000256" key="1">
    <source>
        <dbReference type="SAM" id="MobiDB-lite"/>
    </source>
</evidence>
<proteinExistence type="predicted"/>
<name>A0A9P9ISI5_9HYPO</name>
<feature type="compositionally biased region" description="Low complexity" evidence="1">
    <location>
        <begin position="54"/>
        <end position="67"/>
    </location>
</feature>
<sequence>MNSDRTSMHPRRPAHQRLPHARAMNPLAPDLCDGMRHEYPSLSRGHAKPKILEPSSSQALPLPSAQPGGHGGGATSSYFEHSNGKRINTDSVVTYVTILPVVTAWSQPGP</sequence>
<evidence type="ECO:0000313" key="3">
    <source>
        <dbReference type="Proteomes" id="UP000717696"/>
    </source>
</evidence>
<organism evidence="2 3">
    <name type="scientific">Dactylonectria estremocensis</name>
    <dbReference type="NCBI Taxonomy" id="1079267"/>
    <lineage>
        <taxon>Eukaryota</taxon>
        <taxon>Fungi</taxon>
        <taxon>Dikarya</taxon>
        <taxon>Ascomycota</taxon>
        <taxon>Pezizomycotina</taxon>
        <taxon>Sordariomycetes</taxon>
        <taxon>Hypocreomycetidae</taxon>
        <taxon>Hypocreales</taxon>
        <taxon>Nectriaceae</taxon>
        <taxon>Dactylonectria</taxon>
    </lineage>
</organism>
<dbReference type="Proteomes" id="UP000717696">
    <property type="component" value="Unassembled WGS sequence"/>
</dbReference>
<protein>
    <submittedName>
        <fullName evidence="2">Uncharacterized protein</fullName>
    </submittedName>
</protein>
<comment type="caution">
    <text evidence="2">The sequence shown here is derived from an EMBL/GenBank/DDBJ whole genome shotgun (WGS) entry which is preliminary data.</text>
</comment>
<reference evidence="2" key="1">
    <citation type="journal article" date="2021" name="Nat. Commun.">
        <title>Genetic determinants of endophytism in the Arabidopsis root mycobiome.</title>
        <authorList>
            <person name="Mesny F."/>
            <person name="Miyauchi S."/>
            <person name="Thiergart T."/>
            <person name="Pickel B."/>
            <person name="Atanasova L."/>
            <person name="Karlsson M."/>
            <person name="Huettel B."/>
            <person name="Barry K.W."/>
            <person name="Haridas S."/>
            <person name="Chen C."/>
            <person name="Bauer D."/>
            <person name="Andreopoulos W."/>
            <person name="Pangilinan J."/>
            <person name="LaButti K."/>
            <person name="Riley R."/>
            <person name="Lipzen A."/>
            <person name="Clum A."/>
            <person name="Drula E."/>
            <person name="Henrissat B."/>
            <person name="Kohler A."/>
            <person name="Grigoriev I.V."/>
            <person name="Martin F.M."/>
            <person name="Hacquard S."/>
        </authorList>
    </citation>
    <scope>NUCLEOTIDE SEQUENCE</scope>
    <source>
        <strain evidence="2">MPI-CAGE-AT-0021</strain>
    </source>
</reference>
<gene>
    <name evidence="2" type="ORF">B0J13DRAFT_564130</name>
</gene>
<evidence type="ECO:0000313" key="2">
    <source>
        <dbReference type="EMBL" id="KAH7129469.1"/>
    </source>
</evidence>
<keyword evidence="3" id="KW-1185">Reference proteome</keyword>